<reference evidence="2 4" key="2">
    <citation type="submission" date="2007-08" db="EMBL/GenBank/DDBJ databases">
        <authorList>
            <person name="Fulton L."/>
            <person name="Clifton S."/>
            <person name="Fulton B."/>
            <person name="Xu J."/>
            <person name="Minx P."/>
            <person name="Pepin K.H."/>
            <person name="Johnson M."/>
            <person name="Thiruvilangam P."/>
            <person name="Bhonagiri V."/>
            <person name="Nash W.E."/>
            <person name="Wang C."/>
            <person name="Mardis E.R."/>
            <person name="Wilson R.K."/>
        </authorList>
    </citation>
    <scope>NUCLEOTIDE SEQUENCE [LARGE SCALE GENOMIC DNA]</scope>
    <source>
        <strain evidence="2 4">DSM 753</strain>
    </source>
</reference>
<organism evidence="2 4">
    <name type="scientific">[Clostridium] leptum DSM 753</name>
    <dbReference type="NCBI Taxonomy" id="428125"/>
    <lineage>
        <taxon>Bacteria</taxon>
        <taxon>Bacillati</taxon>
        <taxon>Bacillota</taxon>
        <taxon>Clostridia</taxon>
        <taxon>Eubacteriales</taxon>
        <taxon>Oscillospiraceae</taxon>
        <taxon>Oscillospiraceae incertae sedis</taxon>
    </lineage>
</organism>
<proteinExistence type="predicted"/>
<evidence type="ECO:0000313" key="3">
    <source>
        <dbReference type="EMBL" id="PEQ23760.1"/>
    </source>
</evidence>
<dbReference type="EMBL" id="NOXF01000011">
    <property type="protein sequence ID" value="PEQ23760.1"/>
    <property type="molecule type" value="Genomic_DNA"/>
</dbReference>
<dbReference type="Proteomes" id="UP000220611">
    <property type="component" value="Unassembled WGS sequence"/>
</dbReference>
<comment type="caution">
    <text evidence="2">The sequence shown here is derived from an EMBL/GenBank/DDBJ whole genome shotgun (WGS) entry which is preliminary data.</text>
</comment>
<dbReference type="OrthoDB" id="9782993at2"/>
<feature type="region of interest" description="Disordered" evidence="1">
    <location>
        <begin position="38"/>
        <end position="81"/>
    </location>
</feature>
<dbReference type="InterPro" id="IPR037914">
    <property type="entry name" value="SpoVT-AbrB_sf"/>
</dbReference>
<evidence type="ECO:0008006" key="6">
    <source>
        <dbReference type="Google" id="ProtNLM"/>
    </source>
</evidence>
<dbReference type="Gene3D" id="2.10.260.10">
    <property type="match status" value="1"/>
</dbReference>
<gene>
    <name evidence="3" type="ORF">CH238_12360</name>
    <name evidence="2" type="ORF">CLOLEP_00832</name>
</gene>
<dbReference type="EMBL" id="ABCB02000015">
    <property type="protein sequence ID" value="EDO62413.1"/>
    <property type="molecule type" value="Genomic_DNA"/>
</dbReference>
<dbReference type="SUPFAM" id="SSF89447">
    <property type="entry name" value="AbrB/MazE/MraZ-like"/>
    <property type="match status" value="1"/>
</dbReference>
<keyword evidence="5" id="KW-1185">Reference proteome</keyword>
<dbReference type="HOGENOM" id="CLU_195127_0_0_9"/>
<evidence type="ECO:0000256" key="1">
    <source>
        <dbReference type="SAM" id="MobiDB-lite"/>
    </source>
</evidence>
<dbReference type="Proteomes" id="UP000003490">
    <property type="component" value="Unassembled WGS sequence"/>
</dbReference>
<reference evidence="2 4" key="1">
    <citation type="submission" date="2007-08" db="EMBL/GenBank/DDBJ databases">
        <title>Draft genome sequence of Clostridium leptum (DSM 753).</title>
        <authorList>
            <person name="Sudarsanam P."/>
            <person name="Ley R."/>
            <person name="Guruge J."/>
            <person name="Turnbaugh P.J."/>
            <person name="Mahowald M."/>
            <person name="Liep D."/>
            <person name="Gordon J."/>
        </authorList>
    </citation>
    <scope>NUCLEOTIDE SEQUENCE [LARGE SCALE GENOMIC DNA]</scope>
    <source>
        <strain evidence="2 4">DSM 753</strain>
    </source>
</reference>
<dbReference type="AlphaFoldDB" id="A7VQK2"/>
<name>A7VQK2_9FIRM</name>
<sequence length="81" mass="8691">MTVQYFRAIDGLGRIVLPAELLHHLNWEKGKMSVSIEEKDGSSILSSVPAADQTPAPPSPVNLQDSPDGPSKIISLPVSKK</sequence>
<reference evidence="3 5" key="3">
    <citation type="submission" date="2017-07" db="EMBL/GenBank/DDBJ databases">
        <title>Prevalence of linear plasmids in Cutibacterium (Propionibacterium) acnes isolates obtained from prostatic tissue.</title>
        <authorList>
            <person name="Davidsson S."/>
            <person name="Carlsson J."/>
            <person name="Molling P."/>
            <person name="Andren O."/>
            <person name="Andersson S.-O."/>
            <person name="Brzuszkiewicz E."/>
            <person name="Poehlein A."/>
            <person name="Al-Zeer M."/>
            <person name="Brinkmann V."/>
            <person name="Scavenius C."/>
            <person name="Nazipi S."/>
            <person name="Soderquist B."/>
            <person name="Bruggemann H."/>
        </authorList>
    </citation>
    <scope>NUCLEOTIDE SEQUENCE [LARGE SCALE GENOMIC DNA]</scope>
    <source>
        <strain evidence="3 5">DSM 753</strain>
    </source>
</reference>
<protein>
    <recommendedName>
        <fullName evidence="6">SpoVT-AbrB domain-containing protein</fullName>
    </recommendedName>
</protein>
<accession>A7VQK2</accession>
<evidence type="ECO:0000313" key="4">
    <source>
        <dbReference type="Proteomes" id="UP000003490"/>
    </source>
</evidence>
<evidence type="ECO:0000313" key="5">
    <source>
        <dbReference type="Proteomes" id="UP000220611"/>
    </source>
</evidence>
<evidence type="ECO:0000313" key="2">
    <source>
        <dbReference type="EMBL" id="EDO62413.1"/>
    </source>
</evidence>